<evidence type="ECO:0000313" key="4">
    <source>
        <dbReference type="Proteomes" id="UP001267426"/>
    </source>
</evidence>
<proteinExistence type="predicted"/>
<dbReference type="EMBL" id="JAVRHT010000001">
    <property type="protein sequence ID" value="MDT0630328.1"/>
    <property type="molecule type" value="Genomic_DNA"/>
</dbReference>
<accession>A0ABU3BM38</accession>
<keyword evidence="1" id="KW-0732">Signal</keyword>
<sequence length="207" mass="21872">MTTLSGRLLLLPLAFFLALPASAQASFGAKAGLNTSFFSGDDAVDSDPRLGFVGGLTARYAVSPSLAVQAEALYSQKGDRFDNDLGFTEDTRLDYIEIPAMLRLGVPLSPLLDAGVVVGGYVGFPVRSEIVVDGTLETELDAATDYGALVGVDIGSGPVFLEGRYTVGLTDAIDFDPDLDVTPSLRNQVVSFTIGYRFGGGRSRYGR</sequence>
<protein>
    <submittedName>
        <fullName evidence="3">Porin family protein</fullName>
    </submittedName>
</protein>
<organism evidence="3 4">
    <name type="scientific">Rubrivirga litoralis</name>
    <dbReference type="NCBI Taxonomy" id="3075598"/>
    <lineage>
        <taxon>Bacteria</taxon>
        <taxon>Pseudomonadati</taxon>
        <taxon>Rhodothermota</taxon>
        <taxon>Rhodothermia</taxon>
        <taxon>Rhodothermales</taxon>
        <taxon>Rubricoccaceae</taxon>
        <taxon>Rubrivirga</taxon>
    </lineage>
</organism>
<evidence type="ECO:0000313" key="3">
    <source>
        <dbReference type="EMBL" id="MDT0630328.1"/>
    </source>
</evidence>
<gene>
    <name evidence="3" type="ORF">RM540_01080</name>
</gene>
<dbReference type="Pfam" id="PF13568">
    <property type="entry name" value="OMP_b-brl_2"/>
    <property type="match status" value="1"/>
</dbReference>
<feature type="signal peptide" evidence="1">
    <location>
        <begin position="1"/>
        <end position="23"/>
    </location>
</feature>
<comment type="caution">
    <text evidence="3">The sequence shown here is derived from an EMBL/GenBank/DDBJ whole genome shotgun (WGS) entry which is preliminary data.</text>
</comment>
<evidence type="ECO:0000259" key="2">
    <source>
        <dbReference type="Pfam" id="PF13568"/>
    </source>
</evidence>
<dbReference type="SUPFAM" id="SSF56925">
    <property type="entry name" value="OMPA-like"/>
    <property type="match status" value="1"/>
</dbReference>
<feature type="chain" id="PRO_5046432655" evidence="1">
    <location>
        <begin position="24"/>
        <end position="207"/>
    </location>
</feature>
<feature type="domain" description="Outer membrane protein beta-barrel" evidence="2">
    <location>
        <begin position="25"/>
        <end position="173"/>
    </location>
</feature>
<dbReference type="InterPro" id="IPR011250">
    <property type="entry name" value="OMP/PagP_B-barrel"/>
</dbReference>
<dbReference type="Proteomes" id="UP001267426">
    <property type="component" value="Unassembled WGS sequence"/>
</dbReference>
<reference evidence="3 4" key="1">
    <citation type="submission" date="2023-09" db="EMBL/GenBank/DDBJ databases">
        <authorList>
            <person name="Rey-Velasco X."/>
        </authorList>
    </citation>
    <scope>NUCLEOTIDE SEQUENCE [LARGE SCALE GENOMIC DNA]</scope>
    <source>
        <strain evidence="3 4">F394</strain>
    </source>
</reference>
<keyword evidence="4" id="KW-1185">Reference proteome</keyword>
<evidence type="ECO:0000256" key="1">
    <source>
        <dbReference type="SAM" id="SignalP"/>
    </source>
</evidence>
<name>A0ABU3BM38_9BACT</name>
<dbReference type="InterPro" id="IPR025665">
    <property type="entry name" value="Beta-barrel_OMP_2"/>
</dbReference>
<dbReference type="RefSeq" id="WP_311661356.1">
    <property type="nucleotide sequence ID" value="NZ_JAVRHT010000001.1"/>
</dbReference>